<dbReference type="PANTHER" id="PTHR23132:SF0">
    <property type="entry name" value="D-ALANINE-D-ALANINE LIGASE FAMILY"/>
    <property type="match status" value="1"/>
</dbReference>
<evidence type="ECO:0000259" key="9">
    <source>
        <dbReference type="PROSITE" id="PS50975"/>
    </source>
</evidence>
<dbReference type="Gene3D" id="3.40.50.20">
    <property type="match status" value="2"/>
</dbReference>
<evidence type="ECO:0000256" key="2">
    <source>
        <dbReference type="ARBA" id="ARBA00022598"/>
    </source>
</evidence>
<dbReference type="InterPro" id="IPR011127">
    <property type="entry name" value="Dala_Dala_lig_N"/>
</dbReference>
<dbReference type="Pfam" id="PF01820">
    <property type="entry name" value="Dala_Dala_lig_N"/>
    <property type="match status" value="2"/>
</dbReference>
<name>A0AA48I8N4_9FIRM</name>
<keyword evidence="6" id="KW-0573">Peptidoglycan synthesis</keyword>
<keyword evidence="4 8" id="KW-0067">ATP-binding</keyword>
<dbReference type="GO" id="GO:0005524">
    <property type="term" value="F:ATP binding"/>
    <property type="evidence" value="ECO:0007669"/>
    <property type="project" value="UniProtKB-UniRule"/>
</dbReference>
<dbReference type="PROSITE" id="PS00844">
    <property type="entry name" value="DALA_DALA_LIGASE_2"/>
    <property type="match status" value="1"/>
</dbReference>
<feature type="domain" description="ATP-grasp" evidence="9">
    <location>
        <begin position="542"/>
        <end position="784"/>
    </location>
</feature>
<keyword evidence="5" id="KW-0133">Cell shape</keyword>
<comment type="similarity">
    <text evidence="1">Belongs to the D-alanine--D-alanine ligase family.</text>
</comment>
<feature type="domain" description="ATP-grasp" evidence="9">
    <location>
        <begin position="135"/>
        <end position="349"/>
    </location>
</feature>
<accession>A0AA48I8N4</accession>
<keyword evidence="2 10" id="KW-0436">Ligase</keyword>
<dbReference type="Pfam" id="PF07478">
    <property type="entry name" value="Dala_Dala_lig_C"/>
    <property type="match status" value="2"/>
</dbReference>
<keyword evidence="7" id="KW-0961">Cell wall biogenesis/degradation</keyword>
<dbReference type="SUPFAM" id="SSF52440">
    <property type="entry name" value="PreATP-grasp domain"/>
    <property type="match status" value="2"/>
</dbReference>
<dbReference type="PANTHER" id="PTHR23132">
    <property type="entry name" value="D-ALANINE--D-ALANINE LIGASE"/>
    <property type="match status" value="1"/>
</dbReference>
<dbReference type="InterPro" id="IPR016185">
    <property type="entry name" value="PreATP-grasp_dom_sf"/>
</dbReference>
<dbReference type="GO" id="GO:0008716">
    <property type="term" value="F:D-alanine-D-alanine ligase activity"/>
    <property type="evidence" value="ECO:0007669"/>
    <property type="project" value="InterPro"/>
</dbReference>
<gene>
    <name evidence="10" type="ORF">CfP315_0709</name>
</gene>
<protein>
    <submittedName>
        <fullName evidence="10">D-alanine-D-alanine ligase</fullName>
    </submittedName>
</protein>
<dbReference type="PROSITE" id="PS50975">
    <property type="entry name" value="ATP_GRASP"/>
    <property type="match status" value="2"/>
</dbReference>
<evidence type="ECO:0000256" key="8">
    <source>
        <dbReference type="PROSITE-ProRule" id="PRU00409"/>
    </source>
</evidence>
<dbReference type="InterPro" id="IPR011095">
    <property type="entry name" value="Dala_Dala_lig_C"/>
</dbReference>
<dbReference type="Proteomes" id="UP001337580">
    <property type="component" value="Chromosome"/>
</dbReference>
<keyword evidence="3 8" id="KW-0547">Nucleotide-binding</keyword>
<evidence type="ECO:0000256" key="5">
    <source>
        <dbReference type="ARBA" id="ARBA00022960"/>
    </source>
</evidence>
<proteinExistence type="inferred from homology"/>
<evidence type="ECO:0000313" key="10">
    <source>
        <dbReference type="EMBL" id="BED92123.1"/>
    </source>
</evidence>
<dbReference type="InterPro" id="IPR013815">
    <property type="entry name" value="ATP_grasp_subdomain_1"/>
</dbReference>
<reference evidence="10" key="1">
    <citation type="journal article" date="2023" name="ISME J.">
        <title>Emergence of putative energy parasites within Clostridia revealed by genome analysis of a novel endosymbiotic clade.</title>
        <authorList>
            <person name="Takahashi K."/>
            <person name="Kuwahara H."/>
            <person name="Horikawa Y."/>
            <person name="Izawa K."/>
            <person name="Kato D."/>
            <person name="Inagaki T."/>
            <person name="Yuki M."/>
            <person name="Ohkuma M."/>
            <person name="Hongoh Y."/>
        </authorList>
    </citation>
    <scope>NUCLEOTIDE SEQUENCE</scope>
    <source>
        <strain evidence="10">CfP3-15</strain>
    </source>
</reference>
<sequence length="785" mass="90278">MKLAVICGGPSPEHSISLNSARSVYDALFSPDNFRNNIEIKIIFINKNYEKYLIDEEFIYSNTVFDFNFKLEDKDRLNNKEFLSFLKSCDLVFPIMHGIYCEDGEIQKTFEKEKISFVGSSSKSCYDLYNKKKSDLILKENNYFTIKKLFLNLDENSDSLEDLISDFLKENNLKKIIIKPVQGGSSLGVSCADSFEKILNVVRSMHKSGEKNLVIEEMCQGKEFTIIIIESHVNNEPIALIPIEIEIKDSENLIFDTRRKYLATNETHYHFPPRFSYDLTNKIREQSQKLFKLFKARDFLRIDGWVLNNDKLYFSDFNPISGMEQNSFIFQQASKIGISHKNMISYIIKNSAIRNNVVFEEDNVDNNREKKKVNVLFGGTTSERQVSLLSGSNVWLKLLKSNKFSPKPFLLYSENSEFYVLELSYDMVLYHTVEEIMYQHKNNKTENKFLELINKIRESLGLSGKYDKKKSEILKISDFLEKSKRENAYIFSALHGGFGENGEIQNLFEKYGLKFNGSGSVASKICMNKFETGQIVNSFGLKKFRSAKKIIFNIFEKTPSWREINDYIGQQAIIKPNDDGCSTGVVLISNEKELEFYINSIKNKDKFIKNNSFKFQNRNIMLSCACENYLVEEFIKTNEIRIENKSVILKDSDDFVELTIGVIEKDGFYHAFNPSITIAESGALLSVEEKFQGGQGVNITPPPDFIISKDLLKTIKSNVEKLCEKVKIKDYCRIDLFANNKTNEIVIIEINTLPALTPSTVLFQQAAKEPSPINPLNLLENIIKI</sequence>
<evidence type="ECO:0000256" key="4">
    <source>
        <dbReference type="ARBA" id="ARBA00022840"/>
    </source>
</evidence>
<dbReference type="AlphaFoldDB" id="A0AA48I8N4"/>
<dbReference type="Gene3D" id="3.30.1490.20">
    <property type="entry name" value="ATP-grasp fold, A domain"/>
    <property type="match status" value="2"/>
</dbReference>
<dbReference type="KEGG" id="ips:CfP315_0709"/>
<evidence type="ECO:0000256" key="7">
    <source>
        <dbReference type="ARBA" id="ARBA00023316"/>
    </source>
</evidence>
<dbReference type="InterPro" id="IPR000291">
    <property type="entry name" value="D-Ala_lig_Van_CS"/>
</dbReference>
<dbReference type="GO" id="GO:0071555">
    <property type="term" value="P:cell wall organization"/>
    <property type="evidence" value="ECO:0007669"/>
    <property type="project" value="UniProtKB-KW"/>
</dbReference>
<evidence type="ECO:0000256" key="6">
    <source>
        <dbReference type="ARBA" id="ARBA00022984"/>
    </source>
</evidence>
<evidence type="ECO:0000256" key="1">
    <source>
        <dbReference type="ARBA" id="ARBA00010871"/>
    </source>
</evidence>
<dbReference type="SUPFAM" id="SSF56059">
    <property type="entry name" value="Glutathione synthetase ATP-binding domain-like"/>
    <property type="match status" value="2"/>
</dbReference>
<dbReference type="GO" id="GO:0046872">
    <property type="term" value="F:metal ion binding"/>
    <property type="evidence" value="ECO:0007669"/>
    <property type="project" value="InterPro"/>
</dbReference>
<evidence type="ECO:0000256" key="3">
    <source>
        <dbReference type="ARBA" id="ARBA00022741"/>
    </source>
</evidence>
<dbReference type="GO" id="GO:0009252">
    <property type="term" value="P:peptidoglycan biosynthetic process"/>
    <property type="evidence" value="ECO:0007669"/>
    <property type="project" value="UniProtKB-KW"/>
</dbReference>
<organism evidence="10">
    <name type="scientific">Candidatus Improbicoccus pseudotrichonymphae</name>
    <dbReference type="NCBI Taxonomy" id="3033792"/>
    <lineage>
        <taxon>Bacteria</taxon>
        <taxon>Bacillati</taxon>
        <taxon>Bacillota</taxon>
        <taxon>Clostridia</taxon>
        <taxon>Candidatus Improbicoccus</taxon>
    </lineage>
</organism>
<dbReference type="GO" id="GO:0008360">
    <property type="term" value="P:regulation of cell shape"/>
    <property type="evidence" value="ECO:0007669"/>
    <property type="project" value="UniProtKB-KW"/>
</dbReference>
<dbReference type="EMBL" id="AP027924">
    <property type="protein sequence ID" value="BED92123.1"/>
    <property type="molecule type" value="Genomic_DNA"/>
</dbReference>
<dbReference type="Gene3D" id="3.30.470.20">
    <property type="entry name" value="ATP-grasp fold, B domain"/>
    <property type="match status" value="2"/>
</dbReference>
<dbReference type="InterPro" id="IPR011761">
    <property type="entry name" value="ATP-grasp"/>
</dbReference>